<evidence type="ECO:0000256" key="11">
    <source>
        <dbReference type="PIRNR" id="PIRNR036365"/>
    </source>
</evidence>
<keyword evidence="6 12" id="KW-0378">Hydrolase</keyword>
<evidence type="ECO:0000256" key="1">
    <source>
        <dbReference type="ARBA" id="ARBA00004613"/>
    </source>
</evidence>
<keyword evidence="2 11" id="KW-0964">Secreted</keyword>
<dbReference type="AlphaFoldDB" id="A0A0N4Z1H3"/>
<feature type="binding site" evidence="12">
    <location>
        <position position="229"/>
    </location>
    <ligand>
        <name>Zn(2+)</name>
        <dbReference type="ChEBI" id="CHEBI:29105"/>
        <note>catalytic</note>
    </ligand>
</feature>
<evidence type="ECO:0000256" key="10">
    <source>
        <dbReference type="ARBA" id="ARBA00023180"/>
    </source>
</evidence>
<feature type="binding site" evidence="12">
    <location>
        <position position="219"/>
    </location>
    <ligand>
        <name>Zn(2+)</name>
        <dbReference type="ChEBI" id="CHEBI:29105"/>
        <note>catalytic</note>
    </ligand>
</feature>
<dbReference type="SMART" id="SM00235">
    <property type="entry name" value="ZnMc"/>
    <property type="match status" value="1"/>
</dbReference>
<dbReference type="InterPro" id="IPR034035">
    <property type="entry name" value="Astacin-like_dom"/>
</dbReference>
<evidence type="ECO:0000256" key="6">
    <source>
        <dbReference type="ARBA" id="ARBA00022801"/>
    </source>
</evidence>
<evidence type="ECO:0000256" key="7">
    <source>
        <dbReference type="ARBA" id="ARBA00022833"/>
    </source>
</evidence>
<dbReference type="PANTHER" id="PTHR10127:SF780">
    <property type="entry name" value="METALLOENDOPEPTIDASE"/>
    <property type="match status" value="1"/>
</dbReference>
<dbReference type="GO" id="GO:0004222">
    <property type="term" value="F:metalloendopeptidase activity"/>
    <property type="evidence" value="ECO:0007669"/>
    <property type="project" value="UniProtKB-UniRule"/>
</dbReference>
<dbReference type="InterPro" id="IPR024079">
    <property type="entry name" value="MetalloPept_cat_dom_sf"/>
</dbReference>
<dbReference type="SUPFAM" id="SSF55486">
    <property type="entry name" value="Metalloproteases ('zincins'), catalytic domain"/>
    <property type="match status" value="1"/>
</dbReference>
<keyword evidence="7 12" id="KW-0862">Zinc</keyword>
<dbReference type="PROSITE" id="PS51864">
    <property type="entry name" value="ASTACIN"/>
    <property type="match status" value="1"/>
</dbReference>
<name>A0A0N4Z1H3_PARTI</name>
<protein>
    <recommendedName>
        <fullName evidence="11">Zinc metalloproteinase</fullName>
    </recommendedName>
</protein>
<evidence type="ECO:0000259" key="14">
    <source>
        <dbReference type="PROSITE" id="PS51864"/>
    </source>
</evidence>
<dbReference type="PANTHER" id="PTHR10127">
    <property type="entry name" value="DISCOIDIN, CUB, EGF, LAMININ , AND ZINC METALLOPROTEASE DOMAIN CONTAINING"/>
    <property type="match status" value="1"/>
</dbReference>
<proteinExistence type="predicted"/>
<evidence type="ECO:0000256" key="4">
    <source>
        <dbReference type="ARBA" id="ARBA00022723"/>
    </source>
</evidence>
<dbReference type="GO" id="GO:0006508">
    <property type="term" value="P:proteolysis"/>
    <property type="evidence" value="ECO:0007669"/>
    <property type="project" value="UniProtKB-KW"/>
</dbReference>
<keyword evidence="10" id="KW-0325">Glycoprotein</keyword>
<dbReference type="GO" id="GO:0005576">
    <property type="term" value="C:extracellular region"/>
    <property type="evidence" value="ECO:0007669"/>
    <property type="project" value="UniProtKB-SubCell"/>
</dbReference>
<dbReference type="InterPro" id="IPR001506">
    <property type="entry name" value="Peptidase_M12A"/>
</dbReference>
<evidence type="ECO:0000256" key="12">
    <source>
        <dbReference type="PROSITE-ProRule" id="PRU01211"/>
    </source>
</evidence>
<reference evidence="16" key="1">
    <citation type="submission" date="2017-02" db="UniProtKB">
        <authorList>
            <consortium name="WormBaseParasite"/>
        </authorList>
    </citation>
    <scope>IDENTIFICATION</scope>
</reference>
<dbReference type="CDD" id="cd04280">
    <property type="entry name" value="ZnMc_astacin_like"/>
    <property type="match status" value="1"/>
</dbReference>
<keyword evidence="9" id="KW-1015">Disulfide bond</keyword>
<accession>A0A0N4Z1H3</accession>
<feature type="signal peptide" evidence="11 13">
    <location>
        <begin position="1"/>
        <end position="19"/>
    </location>
</feature>
<evidence type="ECO:0000256" key="3">
    <source>
        <dbReference type="ARBA" id="ARBA00022670"/>
    </source>
</evidence>
<dbReference type="Proteomes" id="UP000038045">
    <property type="component" value="Unplaced"/>
</dbReference>
<evidence type="ECO:0000256" key="13">
    <source>
        <dbReference type="RuleBase" id="RU361183"/>
    </source>
</evidence>
<dbReference type="WBParaSite" id="PTRK_0000064100.1">
    <property type="protein sequence ID" value="PTRK_0000064100.1"/>
    <property type="gene ID" value="PTRK_0000064100"/>
</dbReference>
<keyword evidence="4 12" id="KW-0479">Metal-binding</keyword>
<dbReference type="PRINTS" id="PR00480">
    <property type="entry name" value="ASTACIN"/>
</dbReference>
<feature type="chain" id="PRO_5015024240" description="Zinc metalloproteinase" evidence="11 13">
    <location>
        <begin position="20"/>
        <end position="472"/>
    </location>
</feature>
<evidence type="ECO:0000313" key="16">
    <source>
        <dbReference type="WBParaSite" id="PTRK_0000064100.1"/>
    </source>
</evidence>
<keyword evidence="3 12" id="KW-0645">Protease</keyword>
<comment type="cofactor">
    <cofactor evidence="12 13">
        <name>Zn(2+)</name>
        <dbReference type="ChEBI" id="CHEBI:29105"/>
    </cofactor>
    <text evidence="12 13">Binds 1 zinc ion per subunit.</text>
</comment>
<keyword evidence="8 12" id="KW-0482">Metalloprotease</keyword>
<keyword evidence="15" id="KW-1185">Reference proteome</keyword>
<evidence type="ECO:0000256" key="2">
    <source>
        <dbReference type="ARBA" id="ARBA00022525"/>
    </source>
</evidence>
<feature type="domain" description="Peptidase M12A" evidence="14">
    <location>
        <begin position="129"/>
        <end position="322"/>
    </location>
</feature>
<dbReference type="PIRSF" id="PIRSF036365">
    <property type="entry name" value="Astacin_nematoda"/>
    <property type="match status" value="1"/>
</dbReference>
<comment type="subcellular location">
    <subcellularLocation>
        <location evidence="1 11">Secreted</location>
    </subcellularLocation>
</comment>
<dbReference type="Pfam" id="PF01400">
    <property type="entry name" value="Astacin"/>
    <property type="match status" value="1"/>
</dbReference>
<evidence type="ECO:0000256" key="5">
    <source>
        <dbReference type="ARBA" id="ARBA00022729"/>
    </source>
</evidence>
<dbReference type="Gene3D" id="3.40.390.10">
    <property type="entry name" value="Collagenase (Catalytic Domain)"/>
    <property type="match status" value="1"/>
</dbReference>
<evidence type="ECO:0000313" key="15">
    <source>
        <dbReference type="Proteomes" id="UP000038045"/>
    </source>
</evidence>
<dbReference type="InterPro" id="IPR006026">
    <property type="entry name" value="Peptidase_Metallo"/>
</dbReference>
<dbReference type="InterPro" id="IPR017050">
    <property type="entry name" value="Metallopeptidase_nem"/>
</dbReference>
<feature type="active site" evidence="12">
    <location>
        <position position="220"/>
    </location>
</feature>
<sequence>MKTVIYFLILLSLISESFGALTRMRLQEKTRKELSKGSKDAFDKHLKKMDKLKKLNDELHGRKHVKDDKNEEVKHAPLENAAMFQGDMILSEGHADALINEAKIKLEAKKQGKNTNDKSVVDRLKKNRAFMKSHLFRWEFPIPYFVEPEVDQNKIDVALKDIENNTCVRFQKSDKFQDKSGLRYYMGPGCFSFGGRVKDDSPQDVSIGKECDRMGIVGHETMHALGFFHEQSRYDRDQYLKIDFNNIEPNMKFNFDVIGDDKSDTFGVSFNYGSAMQYGRLTFSKGKGNTMIPKNELYLDSIGNSNRLQFLDYKQINIAYCKDKCKGEVQCANGGYENPNQCGTCLCPYLLTGKTCTEYIKNPPACGDQNVIKLSGSPVTVKPKGAIECVYAVSSEGKVKVSIDNAKLYSKFVYCSTSEGLEVQYLNDKTLTGPAFCGNAKGKTVTSEGNLMLVKYSGLSNDHFADLTFTAV</sequence>
<evidence type="ECO:0000256" key="9">
    <source>
        <dbReference type="ARBA" id="ARBA00023157"/>
    </source>
</evidence>
<feature type="binding site" evidence="12">
    <location>
        <position position="223"/>
    </location>
    <ligand>
        <name>Zn(2+)</name>
        <dbReference type="ChEBI" id="CHEBI:29105"/>
        <note>catalytic</note>
    </ligand>
</feature>
<comment type="caution">
    <text evidence="12">Lacks conserved residue(s) required for the propagation of feature annotation.</text>
</comment>
<dbReference type="GO" id="GO:0018996">
    <property type="term" value="P:molting cycle, collagen and cuticulin-based cuticle"/>
    <property type="evidence" value="ECO:0007669"/>
    <property type="project" value="InterPro"/>
</dbReference>
<organism evidence="15 16">
    <name type="scientific">Parastrongyloides trichosuri</name>
    <name type="common">Possum-specific nematode worm</name>
    <dbReference type="NCBI Taxonomy" id="131310"/>
    <lineage>
        <taxon>Eukaryota</taxon>
        <taxon>Metazoa</taxon>
        <taxon>Ecdysozoa</taxon>
        <taxon>Nematoda</taxon>
        <taxon>Chromadorea</taxon>
        <taxon>Rhabditida</taxon>
        <taxon>Tylenchina</taxon>
        <taxon>Panagrolaimomorpha</taxon>
        <taxon>Strongyloidoidea</taxon>
        <taxon>Strongyloididae</taxon>
        <taxon>Parastrongyloides</taxon>
    </lineage>
</organism>
<evidence type="ECO:0000256" key="8">
    <source>
        <dbReference type="ARBA" id="ARBA00023049"/>
    </source>
</evidence>
<keyword evidence="5 11" id="KW-0732">Signal</keyword>
<dbReference type="GO" id="GO:0008270">
    <property type="term" value="F:zinc ion binding"/>
    <property type="evidence" value="ECO:0007669"/>
    <property type="project" value="UniProtKB-UniRule"/>
</dbReference>